<reference evidence="1" key="1">
    <citation type="submission" date="2023-08" db="EMBL/GenBank/DDBJ databases">
        <authorList>
            <person name="Chen Y."/>
            <person name="Shah S."/>
            <person name="Dougan E. K."/>
            <person name="Thang M."/>
            <person name="Chan C."/>
        </authorList>
    </citation>
    <scope>NUCLEOTIDE SEQUENCE</scope>
</reference>
<dbReference type="AlphaFoldDB" id="A0AA36IZB4"/>
<evidence type="ECO:0000313" key="1">
    <source>
        <dbReference type="EMBL" id="CAJ1395623.1"/>
    </source>
</evidence>
<accession>A0AA36IZB4</accession>
<proteinExistence type="predicted"/>
<keyword evidence="2" id="KW-1185">Reference proteome</keyword>
<organism evidence="1 2">
    <name type="scientific">Effrenium voratum</name>
    <dbReference type="NCBI Taxonomy" id="2562239"/>
    <lineage>
        <taxon>Eukaryota</taxon>
        <taxon>Sar</taxon>
        <taxon>Alveolata</taxon>
        <taxon>Dinophyceae</taxon>
        <taxon>Suessiales</taxon>
        <taxon>Symbiodiniaceae</taxon>
        <taxon>Effrenium</taxon>
    </lineage>
</organism>
<evidence type="ECO:0000313" key="2">
    <source>
        <dbReference type="Proteomes" id="UP001178507"/>
    </source>
</evidence>
<dbReference type="Proteomes" id="UP001178507">
    <property type="component" value="Unassembled WGS sequence"/>
</dbReference>
<name>A0AA36IZB4_9DINO</name>
<protein>
    <submittedName>
        <fullName evidence="1">Uncharacterized protein</fullName>
    </submittedName>
</protein>
<dbReference type="EMBL" id="CAUJNA010003204">
    <property type="protein sequence ID" value="CAJ1395623.1"/>
    <property type="molecule type" value="Genomic_DNA"/>
</dbReference>
<comment type="caution">
    <text evidence="1">The sequence shown here is derived from an EMBL/GenBank/DDBJ whole genome shotgun (WGS) entry which is preliminary data.</text>
</comment>
<gene>
    <name evidence="1" type="ORF">EVOR1521_LOCUS20017</name>
</gene>
<sequence>MAVIMAIGGEEVMSAEELAAWLQDQLGARRAGASFVDQLRREVAQRRGLSNFRQLRILSASGASTSGSWDAVGPFSVIVRLVEVMDCLLQLGANMHQKDRYGYTPEEELQNTKCFALHLNFGNEDVGSWLRVSLLAPKKLQPALAWLARQASAQRELTAKELLAASKCSWPSLARLLQVLQYCGYIHPL</sequence>